<dbReference type="EMBL" id="JBEPEK010000436">
    <property type="protein sequence ID" value="MER7185407.1"/>
    <property type="molecule type" value="Genomic_DNA"/>
</dbReference>
<dbReference type="Pfam" id="PF06368">
    <property type="entry name" value="Met_asp_mut_E"/>
    <property type="match status" value="1"/>
</dbReference>
<evidence type="ECO:0000256" key="2">
    <source>
        <dbReference type="ARBA" id="ARBA00023235"/>
    </source>
</evidence>
<keyword evidence="3" id="KW-0170">Cobalt</keyword>
<dbReference type="Gene3D" id="3.20.20.240">
    <property type="entry name" value="Methylmalonyl-CoA mutase"/>
    <property type="match status" value="1"/>
</dbReference>
<protein>
    <submittedName>
        <fullName evidence="4">Methylaspartate mutase</fullName>
    </submittedName>
</protein>
<organism evidence="4 5">
    <name type="scientific">Streptomyces hyaluromycini</name>
    <dbReference type="NCBI Taxonomy" id="1377993"/>
    <lineage>
        <taxon>Bacteria</taxon>
        <taxon>Bacillati</taxon>
        <taxon>Actinomycetota</taxon>
        <taxon>Actinomycetes</taxon>
        <taxon>Kitasatosporales</taxon>
        <taxon>Streptomycetaceae</taxon>
        <taxon>Streptomyces</taxon>
    </lineage>
</organism>
<evidence type="ECO:0000313" key="4">
    <source>
        <dbReference type="EMBL" id="MER7185407.1"/>
    </source>
</evidence>
<name>A0ABV1X8W5_9ACTN</name>
<evidence type="ECO:0000256" key="3">
    <source>
        <dbReference type="ARBA" id="ARBA00023285"/>
    </source>
</evidence>
<gene>
    <name evidence="4" type="ORF">ABT404_39110</name>
</gene>
<dbReference type="Proteomes" id="UP001474181">
    <property type="component" value="Unassembled WGS sequence"/>
</dbReference>
<evidence type="ECO:0000256" key="1">
    <source>
        <dbReference type="ARBA" id="ARBA00022628"/>
    </source>
</evidence>
<dbReference type="InterPro" id="IPR006396">
    <property type="entry name" value="Glu_mut_E"/>
</dbReference>
<dbReference type="PIRSF" id="PIRSF001495">
    <property type="entry name" value="Met_asp_mut_epsi"/>
    <property type="match status" value="1"/>
</dbReference>
<dbReference type="SUPFAM" id="SSF51703">
    <property type="entry name" value="Cobalamin (vitamin B12)-dependent enzymes"/>
    <property type="match status" value="1"/>
</dbReference>
<comment type="caution">
    <text evidence="4">The sequence shown here is derived from an EMBL/GenBank/DDBJ whole genome shotgun (WGS) entry which is preliminary data.</text>
</comment>
<sequence length="424" mass="45398">MPGDTPTGSFGAVVARHQAEGRTVVQPRMGFADPARMRAGLLATKRARARTVGTITLDSYTRVGDHAAVAEALARGHELNGYPIVGHTPDTTRRVLSGIAGPDFPVQVRHGSADPRTVLRALLRVGLEATEGGPVSYCLPYSRTPLARAVDHWREACEQLAAARTPDREPHLETFGGCMMGQLCPPALLVALSVLEGTFFVQCGLGDLSLSYAQQTNAEQDREAVVALRRLAAEFLPRATWHIVVYGYMGLYPRTPEGARRLLAEAARLAVATGAGRLVVKTAAEASRIPTIEENVLALEEADRAGGLCRAEPAGIADTGIHAQARALVQAVLELSDDVGRALRTAFARGYLDVPHCLHPDNAGRTRSRLDAAGRLHWSDIGALPIRGAVDVPGPRPMTSAELLDALSYVRRTYDAHATERLSS</sequence>
<keyword evidence="1" id="KW-0846">Cobalamin</keyword>
<evidence type="ECO:0000313" key="5">
    <source>
        <dbReference type="Proteomes" id="UP001474181"/>
    </source>
</evidence>
<dbReference type="InterPro" id="IPR016176">
    <property type="entry name" value="Cbl-dep_enz_cat"/>
</dbReference>
<reference evidence="4 5" key="1">
    <citation type="submission" date="2024-06" db="EMBL/GenBank/DDBJ databases">
        <title>The Natural Products Discovery Center: Release of the First 8490 Sequenced Strains for Exploring Actinobacteria Biosynthetic Diversity.</title>
        <authorList>
            <person name="Kalkreuter E."/>
            <person name="Kautsar S.A."/>
            <person name="Yang D."/>
            <person name="Bader C.D."/>
            <person name="Teijaro C.N."/>
            <person name="Fluegel L."/>
            <person name="Davis C.M."/>
            <person name="Simpson J.R."/>
            <person name="Lauterbach L."/>
            <person name="Steele A.D."/>
            <person name="Gui C."/>
            <person name="Meng S."/>
            <person name="Li G."/>
            <person name="Viehrig K."/>
            <person name="Ye F."/>
            <person name="Su P."/>
            <person name="Kiefer A.F."/>
            <person name="Nichols A."/>
            <person name="Cepeda A.J."/>
            <person name="Yan W."/>
            <person name="Fan B."/>
            <person name="Jiang Y."/>
            <person name="Adhikari A."/>
            <person name="Zheng C.-J."/>
            <person name="Schuster L."/>
            <person name="Cowan T.M."/>
            <person name="Smanski M.J."/>
            <person name="Chevrette M.G."/>
            <person name="De Carvalho L.P.S."/>
            <person name="Shen B."/>
        </authorList>
    </citation>
    <scope>NUCLEOTIDE SEQUENCE [LARGE SCALE GENOMIC DNA]</scope>
    <source>
        <strain evidence="4 5">NPDC000234</strain>
    </source>
</reference>
<dbReference type="RefSeq" id="WP_350788280.1">
    <property type="nucleotide sequence ID" value="NZ_JBEPEK010000436.1"/>
</dbReference>
<proteinExistence type="predicted"/>
<keyword evidence="5" id="KW-1185">Reference proteome</keyword>
<accession>A0ABV1X8W5</accession>
<keyword evidence="2" id="KW-0413">Isomerase</keyword>